<dbReference type="GO" id="GO:0030153">
    <property type="term" value="P:bacteriocin immunity"/>
    <property type="evidence" value="ECO:0007669"/>
    <property type="project" value="InterPro"/>
</dbReference>
<dbReference type="AlphaFoldDB" id="A0A143Y8U8"/>
<dbReference type="RefSeq" id="WP_068621014.1">
    <property type="nucleotide sequence ID" value="NZ_FJNB01000002.1"/>
</dbReference>
<dbReference type="EMBL" id="FNYT01000019">
    <property type="protein sequence ID" value="SEJ61428.1"/>
    <property type="molecule type" value="Genomic_DNA"/>
</dbReference>
<dbReference type="Proteomes" id="UP000076878">
    <property type="component" value="Unassembled WGS sequence"/>
</dbReference>
<keyword evidence="1" id="KW-1133">Transmembrane helix</keyword>
<gene>
    <name evidence="4" type="ORF">SAMN05216375_11938</name>
    <name evidence="3" type="ORF">TR210_390</name>
</gene>
<keyword evidence="6" id="KW-1185">Reference proteome</keyword>
<accession>A0A143Y8U8</accession>
<keyword evidence="1" id="KW-0472">Membrane</keyword>
<dbReference type="Proteomes" id="UP000199280">
    <property type="component" value="Unassembled WGS sequence"/>
</dbReference>
<dbReference type="STRING" id="640938.TR210_390"/>
<feature type="transmembrane region" description="Helical" evidence="1">
    <location>
        <begin position="7"/>
        <end position="29"/>
    </location>
</feature>
<feature type="transmembrane region" description="Helical" evidence="1">
    <location>
        <begin position="35"/>
        <end position="53"/>
    </location>
</feature>
<evidence type="ECO:0000313" key="5">
    <source>
        <dbReference type="Proteomes" id="UP000076878"/>
    </source>
</evidence>
<name>A0A143Y8U8_9LACT</name>
<dbReference type="EMBL" id="FJNB01000002">
    <property type="protein sequence ID" value="CZQ84764.1"/>
    <property type="molecule type" value="Genomic_DNA"/>
</dbReference>
<evidence type="ECO:0000259" key="2">
    <source>
        <dbReference type="Pfam" id="PF06713"/>
    </source>
</evidence>
<evidence type="ECO:0000313" key="3">
    <source>
        <dbReference type="EMBL" id="CZQ84764.1"/>
    </source>
</evidence>
<proteinExistence type="predicted"/>
<sequence length="136" mass="16091">MRVKSKIDVWIGIVIWGTVLIMLVSLIYVPQNEKIFGYVVVFPMITFMLWIYFGTYYEFRNEYLYCRSGPFVEKIVYEKIKSVKLSQNLLSSMALSRKRIEIRQHGKGYITGTTYISPVSREEFMMELISRCKNTE</sequence>
<evidence type="ECO:0000313" key="4">
    <source>
        <dbReference type="EMBL" id="SEJ61428.1"/>
    </source>
</evidence>
<organism evidence="3 5">
    <name type="scientific">Trichococcus ilyis</name>
    <dbReference type="NCBI Taxonomy" id="640938"/>
    <lineage>
        <taxon>Bacteria</taxon>
        <taxon>Bacillati</taxon>
        <taxon>Bacillota</taxon>
        <taxon>Bacilli</taxon>
        <taxon>Lactobacillales</taxon>
        <taxon>Carnobacteriaceae</taxon>
        <taxon>Trichococcus</taxon>
    </lineage>
</organism>
<dbReference type="InterPro" id="IPR009589">
    <property type="entry name" value="PH_YyaB-like"/>
</dbReference>
<protein>
    <submittedName>
        <fullName evidence="4">PH domain-containing protein</fullName>
    </submittedName>
</protein>
<reference evidence="4 6" key="2">
    <citation type="submission" date="2016-10" db="EMBL/GenBank/DDBJ databases">
        <authorList>
            <person name="Varghese N."/>
            <person name="Submissions S."/>
        </authorList>
    </citation>
    <scope>NUCLEOTIDE SEQUENCE [LARGE SCALE GENOMIC DNA]</scope>
    <source>
        <strain evidence="4 6">DSM 22150</strain>
    </source>
</reference>
<dbReference type="Pfam" id="PF06713">
    <property type="entry name" value="bPH_4"/>
    <property type="match status" value="1"/>
</dbReference>
<reference evidence="3 5" key="1">
    <citation type="submission" date="2016-02" db="EMBL/GenBank/DDBJ databases">
        <authorList>
            <person name="Wen L."/>
            <person name="He K."/>
            <person name="Yang H."/>
        </authorList>
    </citation>
    <scope>NUCLEOTIDE SEQUENCE [LARGE SCALE GENOMIC DNA]</scope>
    <source>
        <strain evidence="3">Trichococcus_R210</strain>
    </source>
</reference>
<feature type="domain" description="Uncharacterized protein YyaB-like PH" evidence="2">
    <location>
        <begin position="55"/>
        <end position="132"/>
    </location>
</feature>
<dbReference type="OrthoDB" id="6658731at2"/>
<evidence type="ECO:0000313" key="6">
    <source>
        <dbReference type="Proteomes" id="UP000199280"/>
    </source>
</evidence>
<keyword evidence="1" id="KW-0812">Transmembrane</keyword>
<evidence type="ECO:0000256" key="1">
    <source>
        <dbReference type="SAM" id="Phobius"/>
    </source>
</evidence>